<proteinExistence type="predicted"/>
<sequence length="32" mass="3342">MGTIRAPACLMLHPGAAARAAARHFDSLARHA</sequence>
<reference evidence="1 3" key="1">
    <citation type="submission" date="2018-01" db="EMBL/GenBank/DDBJ databases">
        <authorList>
            <person name="Clerissi C."/>
        </authorList>
    </citation>
    <scope>NUCLEOTIDE SEQUENCE [LARGE SCALE GENOMIC DNA]</scope>
    <source>
        <strain evidence="1">Cupriavidus taiwanensis STM 6160</strain>
    </source>
</reference>
<dbReference type="Proteomes" id="UP000255168">
    <property type="component" value="Chromosome I"/>
</dbReference>
<gene>
    <name evidence="1" type="ORF">CBM2607_12925</name>
    <name evidence="2" type="ORF">CBM2607_20004</name>
</gene>
<evidence type="ECO:0000313" key="1">
    <source>
        <dbReference type="EMBL" id="SPD47984.1"/>
    </source>
</evidence>
<dbReference type="EMBL" id="LT984806">
    <property type="protein sequence ID" value="SPD47984.1"/>
    <property type="molecule type" value="Genomic_DNA"/>
</dbReference>
<name>A0A375H750_9BURK</name>
<dbReference type="EMBL" id="LT984806">
    <property type="protein sequence ID" value="SPD48017.1"/>
    <property type="molecule type" value="Genomic_DNA"/>
</dbReference>
<evidence type="ECO:0000313" key="2">
    <source>
        <dbReference type="EMBL" id="SPD48017.1"/>
    </source>
</evidence>
<accession>A0A375H750</accession>
<evidence type="ECO:0000313" key="3">
    <source>
        <dbReference type="Proteomes" id="UP000255168"/>
    </source>
</evidence>
<organism evidence="1 3">
    <name type="scientific">Cupriavidus neocaledonicus</name>
    <dbReference type="NCBI Taxonomy" id="1040979"/>
    <lineage>
        <taxon>Bacteria</taxon>
        <taxon>Pseudomonadati</taxon>
        <taxon>Pseudomonadota</taxon>
        <taxon>Betaproteobacteria</taxon>
        <taxon>Burkholderiales</taxon>
        <taxon>Burkholderiaceae</taxon>
        <taxon>Cupriavidus</taxon>
    </lineage>
</organism>
<protein>
    <submittedName>
        <fullName evidence="1">Uncharacterized protein</fullName>
    </submittedName>
</protein>
<dbReference type="AlphaFoldDB" id="A0A375H750"/>